<accession>A0AAW2XS25</accession>
<organism evidence="1">
    <name type="scientific">Sesamum latifolium</name>
    <dbReference type="NCBI Taxonomy" id="2727402"/>
    <lineage>
        <taxon>Eukaryota</taxon>
        <taxon>Viridiplantae</taxon>
        <taxon>Streptophyta</taxon>
        <taxon>Embryophyta</taxon>
        <taxon>Tracheophyta</taxon>
        <taxon>Spermatophyta</taxon>
        <taxon>Magnoliopsida</taxon>
        <taxon>eudicotyledons</taxon>
        <taxon>Gunneridae</taxon>
        <taxon>Pentapetalae</taxon>
        <taxon>asterids</taxon>
        <taxon>lamiids</taxon>
        <taxon>Lamiales</taxon>
        <taxon>Pedaliaceae</taxon>
        <taxon>Sesamum</taxon>
    </lineage>
</organism>
<name>A0AAW2XS25_9LAMI</name>
<protein>
    <submittedName>
        <fullName evidence="1">Uncharacterized protein</fullName>
    </submittedName>
</protein>
<comment type="caution">
    <text evidence="1">The sequence shown here is derived from an EMBL/GenBank/DDBJ whole genome shotgun (WGS) entry which is preliminary data.</text>
</comment>
<proteinExistence type="predicted"/>
<evidence type="ECO:0000313" key="1">
    <source>
        <dbReference type="EMBL" id="KAL0455536.1"/>
    </source>
</evidence>
<sequence length="83" mass="9184">MVRRLIPRFPSKITFLPRRSTVQSSADGVDIESQNFGKFTKFGCWKFIAPVAYGGDKSGSRLARIADGYNQHGDSLDAGSICW</sequence>
<dbReference type="EMBL" id="JACGWN010000003">
    <property type="protein sequence ID" value="KAL0455536.1"/>
    <property type="molecule type" value="Genomic_DNA"/>
</dbReference>
<gene>
    <name evidence="1" type="ORF">Slati_0892800</name>
</gene>
<reference evidence="1" key="2">
    <citation type="journal article" date="2024" name="Plant">
        <title>Genomic evolution and insights into agronomic trait innovations of Sesamum species.</title>
        <authorList>
            <person name="Miao H."/>
            <person name="Wang L."/>
            <person name="Qu L."/>
            <person name="Liu H."/>
            <person name="Sun Y."/>
            <person name="Le M."/>
            <person name="Wang Q."/>
            <person name="Wei S."/>
            <person name="Zheng Y."/>
            <person name="Lin W."/>
            <person name="Duan Y."/>
            <person name="Cao H."/>
            <person name="Xiong S."/>
            <person name="Wang X."/>
            <person name="Wei L."/>
            <person name="Li C."/>
            <person name="Ma Q."/>
            <person name="Ju M."/>
            <person name="Zhao R."/>
            <person name="Li G."/>
            <person name="Mu C."/>
            <person name="Tian Q."/>
            <person name="Mei H."/>
            <person name="Zhang T."/>
            <person name="Gao T."/>
            <person name="Zhang H."/>
        </authorList>
    </citation>
    <scope>NUCLEOTIDE SEQUENCE</scope>
    <source>
        <strain evidence="1">KEN1</strain>
    </source>
</reference>
<dbReference type="AlphaFoldDB" id="A0AAW2XS25"/>
<reference evidence="1" key="1">
    <citation type="submission" date="2020-06" db="EMBL/GenBank/DDBJ databases">
        <authorList>
            <person name="Li T."/>
            <person name="Hu X."/>
            <person name="Zhang T."/>
            <person name="Song X."/>
            <person name="Zhang H."/>
            <person name="Dai N."/>
            <person name="Sheng W."/>
            <person name="Hou X."/>
            <person name="Wei L."/>
        </authorList>
    </citation>
    <scope>NUCLEOTIDE SEQUENCE</scope>
    <source>
        <strain evidence="1">KEN1</strain>
        <tissue evidence="1">Leaf</tissue>
    </source>
</reference>